<evidence type="ECO:0000256" key="7">
    <source>
        <dbReference type="ARBA" id="ARBA00022692"/>
    </source>
</evidence>
<dbReference type="EMBL" id="OCTN01000001">
    <property type="protein sequence ID" value="SOH93267.1"/>
    <property type="molecule type" value="Genomic_DNA"/>
</dbReference>
<evidence type="ECO:0000256" key="6">
    <source>
        <dbReference type="ARBA" id="ARBA00022617"/>
    </source>
</evidence>
<comment type="cofactor">
    <cofactor evidence="14 15">
        <name>heme b</name>
        <dbReference type="ChEBI" id="CHEBI:60344"/>
    </cofactor>
    <text evidence="14 15">Binds 1 heme b (iron(II)-protoporphyrin IX) group per subunit.</text>
</comment>
<dbReference type="InterPro" id="IPR005265">
    <property type="entry name" value="HemJ-like"/>
</dbReference>
<feature type="binding site" description="axial binding residue" evidence="14">
    <location>
        <position position="92"/>
    </location>
    <ligand>
        <name>heme</name>
        <dbReference type="ChEBI" id="CHEBI:30413"/>
    </ligand>
    <ligandPart>
        <name>Fe</name>
        <dbReference type="ChEBI" id="CHEBI:18248"/>
    </ligandPart>
</feature>
<accession>A0A2C9CPW9</accession>
<comment type="subcellular location">
    <subcellularLocation>
        <location evidence="1 14">Cell membrane</location>
        <topology evidence="1 14">Multi-pass membrane protein</topology>
    </subcellularLocation>
</comment>
<organism evidence="16 17">
    <name type="scientific">Pontivivens marinum</name>
    <dbReference type="NCBI Taxonomy" id="1690039"/>
    <lineage>
        <taxon>Bacteria</taxon>
        <taxon>Pseudomonadati</taxon>
        <taxon>Pseudomonadota</taxon>
        <taxon>Alphaproteobacteria</taxon>
        <taxon>Rhodobacterales</taxon>
        <taxon>Paracoccaceae</taxon>
        <taxon>Pontivivens</taxon>
    </lineage>
</organism>
<comment type="subunit">
    <text evidence="14">Homodimer.</text>
</comment>
<evidence type="ECO:0000256" key="12">
    <source>
        <dbReference type="ARBA" id="ARBA00023136"/>
    </source>
</evidence>
<evidence type="ECO:0000256" key="2">
    <source>
        <dbReference type="ARBA" id="ARBA00005073"/>
    </source>
</evidence>
<evidence type="ECO:0000313" key="16">
    <source>
        <dbReference type="EMBL" id="SOH93267.1"/>
    </source>
</evidence>
<feature type="transmembrane region" description="Helical" evidence="14">
    <location>
        <begin position="57"/>
        <end position="81"/>
    </location>
</feature>
<dbReference type="PANTHER" id="PTHR40255:SF1">
    <property type="entry name" value="PROTOPORPHYRINOGEN IX OXIDASE"/>
    <property type="match status" value="1"/>
</dbReference>
<dbReference type="EC" id="1.3.99.-" evidence="14 15"/>
<evidence type="ECO:0000256" key="1">
    <source>
        <dbReference type="ARBA" id="ARBA00004651"/>
    </source>
</evidence>
<name>A0A2C9CPW9_9RHOB</name>
<keyword evidence="5 14" id="KW-1003">Cell membrane</keyword>
<feature type="binding site" description="axial binding residue" evidence="14">
    <location>
        <position position="17"/>
    </location>
    <ligand>
        <name>heme</name>
        <dbReference type="ChEBI" id="CHEBI:30413"/>
    </ligand>
    <ligandPart>
        <name>Fe</name>
        <dbReference type="ChEBI" id="CHEBI:18248"/>
    </ligandPart>
</feature>
<evidence type="ECO:0000313" key="17">
    <source>
        <dbReference type="Proteomes" id="UP000220034"/>
    </source>
</evidence>
<evidence type="ECO:0000256" key="8">
    <source>
        <dbReference type="ARBA" id="ARBA00022723"/>
    </source>
</evidence>
<keyword evidence="7 14" id="KW-0812">Transmembrane</keyword>
<comment type="catalytic activity">
    <reaction evidence="13 14 15">
        <text>protoporphyrinogen IX + 3 A = protoporphyrin IX + 3 AH2</text>
        <dbReference type="Rhea" id="RHEA:62000"/>
        <dbReference type="ChEBI" id="CHEBI:13193"/>
        <dbReference type="ChEBI" id="CHEBI:17499"/>
        <dbReference type="ChEBI" id="CHEBI:57306"/>
        <dbReference type="ChEBI" id="CHEBI:57307"/>
    </reaction>
</comment>
<evidence type="ECO:0000256" key="9">
    <source>
        <dbReference type="ARBA" id="ARBA00022989"/>
    </source>
</evidence>
<dbReference type="GO" id="GO:0046872">
    <property type="term" value="F:metal ion binding"/>
    <property type="evidence" value="ECO:0007669"/>
    <property type="project" value="UniProtKB-UniRule"/>
</dbReference>
<feature type="transmembrane region" description="Helical" evidence="14">
    <location>
        <begin position="87"/>
        <end position="106"/>
    </location>
</feature>
<dbReference type="GO" id="GO:0070818">
    <property type="term" value="F:protoporphyrinogen oxidase activity"/>
    <property type="evidence" value="ECO:0007669"/>
    <property type="project" value="UniProtKB-UniRule"/>
</dbReference>
<keyword evidence="12 14" id="KW-0472">Membrane</keyword>
<dbReference type="GO" id="GO:0005886">
    <property type="term" value="C:plasma membrane"/>
    <property type="evidence" value="ECO:0007669"/>
    <property type="project" value="UniProtKB-SubCell"/>
</dbReference>
<keyword evidence="11 14" id="KW-0408">Iron</keyword>
<keyword evidence="8 14" id="KW-0479">Metal-binding</keyword>
<dbReference type="PANTHER" id="PTHR40255">
    <property type="entry name" value="UPF0093 MEMBRANE PROTEIN SLR1790"/>
    <property type="match status" value="1"/>
</dbReference>
<evidence type="ECO:0000256" key="5">
    <source>
        <dbReference type="ARBA" id="ARBA00022475"/>
    </source>
</evidence>
<dbReference type="GO" id="GO:0006782">
    <property type="term" value="P:protoporphyrinogen IX biosynthetic process"/>
    <property type="evidence" value="ECO:0007669"/>
    <property type="project" value="UniProtKB-UniRule"/>
</dbReference>
<comment type="similarity">
    <text evidence="3 14 15">Belongs to the HemJ family.</text>
</comment>
<feature type="transmembrane region" description="Helical" evidence="14">
    <location>
        <begin position="15"/>
        <end position="36"/>
    </location>
</feature>
<evidence type="ECO:0000256" key="11">
    <source>
        <dbReference type="ARBA" id="ARBA00023004"/>
    </source>
</evidence>
<dbReference type="AlphaFoldDB" id="A0A2C9CPW9"/>
<feature type="transmembrane region" description="Helical" evidence="14">
    <location>
        <begin position="127"/>
        <end position="145"/>
    </location>
</feature>
<keyword evidence="9 14" id="KW-1133">Transmembrane helix</keyword>
<dbReference type="PIRSF" id="PIRSF004638">
    <property type="entry name" value="UCP004638"/>
    <property type="match status" value="1"/>
</dbReference>
<comment type="function">
    <text evidence="14 15">Catalyzes the oxidation of protoporphyrinogen IX to protoporphyrin IX.</text>
</comment>
<dbReference type="UniPathway" id="UPA00251">
    <property type="reaction ID" value="UER00324"/>
</dbReference>
<reference evidence="17" key="1">
    <citation type="submission" date="2017-09" db="EMBL/GenBank/DDBJ databases">
        <authorList>
            <person name="Varghese N."/>
            <person name="Submissions S."/>
        </authorList>
    </citation>
    <scope>NUCLEOTIDE SEQUENCE [LARGE SCALE GENOMIC DNA]</scope>
    <source>
        <strain evidence="17">C7</strain>
    </source>
</reference>
<proteinExistence type="inferred from homology"/>
<evidence type="ECO:0000256" key="15">
    <source>
        <dbReference type="PIRNR" id="PIRNR004638"/>
    </source>
</evidence>
<comment type="pathway">
    <text evidence="2 14 15">Porphyrin-containing compound metabolism; protoporphyrin-IX biosynthesis; protoporphyrin-IX from protoporphyrinogen-IX: step 1/1.</text>
</comment>
<evidence type="ECO:0000256" key="4">
    <source>
        <dbReference type="ARBA" id="ARBA00017504"/>
    </source>
</evidence>
<dbReference type="OrthoDB" id="9800824at2"/>
<dbReference type="Proteomes" id="UP000220034">
    <property type="component" value="Unassembled WGS sequence"/>
</dbReference>
<keyword evidence="17" id="KW-1185">Reference proteome</keyword>
<evidence type="ECO:0000256" key="14">
    <source>
        <dbReference type="HAMAP-Rule" id="MF_02239"/>
    </source>
</evidence>
<evidence type="ECO:0000256" key="3">
    <source>
        <dbReference type="ARBA" id="ARBA00006501"/>
    </source>
</evidence>
<dbReference type="HAMAP" id="MF_02239">
    <property type="entry name" value="HemJ"/>
    <property type="match status" value="1"/>
</dbReference>
<gene>
    <name evidence="16" type="ORF">SAMN06273572_1011123</name>
</gene>
<keyword evidence="10 14" id="KW-0560">Oxidoreductase</keyword>
<protein>
    <recommendedName>
        <fullName evidence="4 14">Protoporphyrinogen IX oxidase</fullName>
        <shortName evidence="14">PPO</shortName>
        <ecNumber evidence="14 15">1.3.99.-</ecNumber>
    </recommendedName>
</protein>
<dbReference type="Pfam" id="PF03653">
    <property type="entry name" value="UPF0093"/>
    <property type="match status" value="1"/>
</dbReference>
<dbReference type="NCBIfam" id="TIGR00701">
    <property type="entry name" value="protoporphyrinogen oxidase HemJ"/>
    <property type="match status" value="1"/>
</dbReference>
<dbReference type="RefSeq" id="WP_097928784.1">
    <property type="nucleotide sequence ID" value="NZ_OCTN01000001.1"/>
</dbReference>
<sequence length="148" mass="16883">MFQDLLGIAYPWLKAAHLIAVISWMAGLFYLPRLFVHHAERARPGSEMSETFKMMEMKLYSVIMTPAMIATWVFGLSLAAIPGVIGWWFLPKFIAVIAMSGFHGWLNKRRKDFLADANTKSGRTYRYANEIPTLLMVVIVVMVIVKPF</sequence>
<keyword evidence="6 14" id="KW-0349">Heme</keyword>
<evidence type="ECO:0000256" key="10">
    <source>
        <dbReference type="ARBA" id="ARBA00023002"/>
    </source>
</evidence>
<evidence type="ECO:0000256" key="13">
    <source>
        <dbReference type="ARBA" id="ARBA00048390"/>
    </source>
</evidence>